<dbReference type="GO" id="GO:0003724">
    <property type="term" value="F:RNA helicase activity"/>
    <property type="evidence" value="ECO:0007669"/>
    <property type="project" value="UniProtKB-EC"/>
</dbReference>
<dbReference type="PANTHER" id="PTHR22655">
    <property type="entry name" value="ATP-DEPENDENT RNA HELICASE TDRD12-RELATED"/>
    <property type="match status" value="1"/>
</dbReference>
<comment type="catalytic activity">
    <reaction evidence="7">
        <text>ATP + H2O = ADP + phosphate + H(+)</text>
        <dbReference type="Rhea" id="RHEA:13065"/>
        <dbReference type="ChEBI" id="CHEBI:15377"/>
        <dbReference type="ChEBI" id="CHEBI:15378"/>
        <dbReference type="ChEBI" id="CHEBI:30616"/>
        <dbReference type="ChEBI" id="CHEBI:43474"/>
        <dbReference type="ChEBI" id="CHEBI:456216"/>
        <dbReference type="EC" id="3.6.4.13"/>
    </reaction>
</comment>
<dbReference type="CDD" id="cd20435">
    <property type="entry name" value="Tudor_TDRD12_rpt2"/>
    <property type="match status" value="1"/>
</dbReference>
<dbReference type="Pfam" id="PF00567">
    <property type="entry name" value="TUDOR"/>
    <property type="match status" value="2"/>
</dbReference>
<keyword evidence="4" id="KW-0378">Hydrolase</keyword>
<feature type="compositionally biased region" description="Basic and acidic residues" evidence="8">
    <location>
        <begin position="381"/>
        <end position="569"/>
    </location>
</feature>
<evidence type="ECO:0000256" key="1">
    <source>
        <dbReference type="ARBA" id="ARBA00012552"/>
    </source>
</evidence>
<dbReference type="GO" id="GO:0005524">
    <property type="term" value="F:ATP binding"/>
    <property type="evidence" value="ECO:0007669"/>
    <property type="project" value="UniProtKB-KW"/>
</dbReference>
<dbReference type="GO" id="GO:0016787">
    <property type="term" value="F:hydrolase activity"/>
    <property type="evidence" value="ECO:0007669"/>
    <property type="project" value="UniProtKB-KW"/>
</dbReference>
<keyword evidence="11" id="KW-1185">Reference proteome</keyword>
<gene>
    <name evidence="10" type="ORF">R3I93_023048</name>
</gene>
<evidence type="ECO:0000256" key="4">
    <source>
        <dbReference type="ARBA" id="ARBA00022801"/>
    </source>
</evidence>
<accession>A0AAN9GR10</accession>
<dbReference type="PANTHER" id="PTHR22655:SF2">
    <property type="entry name" value="ATP-DEPENDENT RNA HELICASE TDRD12-RELATED"/>
    <property type="match status" value="1"/>
</dbReference>
<name>A0AAN9GR10_9TELE</name>
<evidence type="ECO:0000256" key="6">
    <source>
        <dbReference type="ARBA" id="ARBA00022840"/>
    </source>
</evidence>
<evidence type="ECO:0000259" key="9">
    <source>
        <dbReference type="PROSITE" id="PS51203"/>
    </source>
</evidence>
<feature type="compositionally biased region" description="Polar residues" evidence="8">
    <location>
        <begin position="298"/>
        <end position="308"/>
    </location>
</feature>
<keyword evidence="5" id="KW-0347">Helicase</keyword>
<dbReference type="PROSITE" id="PS51203">
    <property type="entry name" value="CS"/>
    <property type="match status" value="1"/>
</dbReference>
<dbReference type="Gene3D" id="2.40.50.90">
    <property type="match status" value="1"/>
</dbReference>
<dbReference type="SUPFAM" id="SSF52540">
    <property type="entry name" value="P-loop containing nucleoside triphosphate hydrolases"/>
    <property type="match status" value="2"/>
</dbReference>
<dbReference type="SUPFAM" id="SSF63748">
    <property type="entry name" value="Tudor/PWWP/MBT"/>
    <property type="match status" value="2"/>
</dbReference>
<dbReference type="InterPro" id="IPR007052">
    <property type="entry name" value="CS_dom"/>
</dbReference>
<evidence type="ECO:0000313" key="10">
    <source>
        <dbReference type="EMBL" id="KAK7122111.1"/>
    </source>
</evidence>
<keyword evidence="3" id="KW-0547">Nucleotide-binding</keyword>
<dbReference type="CDD" id="cd06463">
    <property type="entry name" value="p23_like"/>
    <property type="match status" value="1"/>
</dbReference>
<dbReference type="Proteomes" id="UP001364617">
    <property type="component" value="Unassembled WGS sequence"/>
</dbReference>
<comment type="caution">
    <text evidence="10">The sequence shown here is derived from an EMBL/GenBank/DDBJ whole genome shotgun (WGS) entry which is preliminary data.</text>
</comment>
<feature type="region of interest" description="Disordered" evidence="8">
    <location>
        <begin position="255"/>
        <end position="334"/>
    </location>
</feature>
<evidence type="ECO:0000256" key="2">
    <source>
        <dbReference type="ARBA" id="ARBA00022737"/>
    </source>
</evidence>
<dbReference type="InterPro" id="IPR008978">
    <property type="entry name" value="HSP20-like_chaperone"/>
</dbReference>
<feature type="compositionally biased region" description="Basic and acidic residues" evidence="8">
    <location>
        <begin position="265"/>
        <end position="297"/>
    </location>
</feature>
<evidence type="ECO:0000256" key="5">
    <source>
        <dbReference type="ARBA" id="ARBA00022806"/>
    </source>
</evidence>
<feature type="domain" description="CS" evidence="9">
    <location>
        <begin position="1431"/>
        <end position="1517"/>
    </location>
</feature>
<dbReference type="Gene3D" id="2.60.40.790">
    <property type="match status" value="1"/>
</dbReference>
<dbReference type="FunFam" id="2.30.30.140:FF:000075">
    <property type="entry name" value="putative ATP-dependent RNA helicase TDRD12"/>
    <property type="match status" value="1"/>
</dbReference>
<sequence length="1564" mass="176688">MLEIQIIKVEDPGCLWARVLRGAGVQPVSPEEYERLKVKMNLFYHEVDMDLQKLKPAELKEGLVCVVFSLALKSWCRAVVESIIEGTLDSQAWCLLVDHGDHIIVRADDVRTPLEKFLLLPFRVCRFRLAGIRPMTLQVPISGDTAELVPSSTWDSSATKYLHNLLQVSTLVEAVLCETHAGCSAVELYLTINDTKICVNHELVAKKFACFVSEKSSVPDGNRNGDRVPVSLAWDIYSSLQKLLEMKGCCPVKALPAPDIPQNPHRTEQRDDPQPQTRTEQRDDPQPQTRTEQRDDPQPQTESEQQKPPVSEEEHMPSPVKPRVHKLTRKAGTDTIGRGWRIRVEATNMITEETCAQTDVNKAQYMKFKLPVHTKQIPESVEEKRHSPDQTEEKRHSPDQTEENRHSPDQTEEKRHSPDRTEEKRHSPDQTEEKRHSPDQTEEKRHSPDQTEEKRHSPDQTEEKRHSPDQTEENRHSPDQTEEKRHSPDQTEEKRHSPDQTEEKRHSPDQTEEKRHSPDQTEENRHSPDQTEEKRHSPDQTEENRHSPDQTEENRHSPDQTEENRHSPDQTEENGSASAPAVSSASCASGSSEEQKVASLSQEPNLDDQLASSRLMQFLNPDPLNPDQESVGAKAARCDPGHLGVLVHSALRVEPCRNLARAPISEQFRKFLLWRKYDGPNVAESYCWPAVARGFDTVLVSHNGDNPLSYIPPLLMLLQTVSVVSSLAARTGPVAVILCPGWEKVQTVLELLEDSRATHSLHPTSVLLGLDQDEPKKFKIQRNCQLLVTTPFSMTRLLDAQCFLFLRLCHLVLDEADVLYSQAPEQMSVILKHFQKVVSGEERSSCPRQIIAVGGRWSAGIQALVREHMIYPSVIITVMEEAALYGRVHQRVQLCLDCDKISVLLGSLDFHPPKPQKTLIITNSAEETEHVYKAVVNTAVFTLKAHEDVTDQFDFVIDQWRKDIGQGTQVILVTTNDCLKALGIRDATCVVHYGFPSSPKLFGRRLFCMSENFRSLPDTDHGESWCPAAQSVLLMSELNARHVCGVLRYLRRAGARLPPELLQFALGVQQAKEEQKTQRPLCCALKSFGFCRDSTVCPDRHMINKSLDHPKHPDSGTVMVLPLVIKTASVYSGRIVSQREDRYEALAAAMSAHYAGERLCAVEVLEGALYAVQEENTYSRVRVTEVPDKGEQLFSSVTACFIDEGRTQEVKSHQLLQLPAELQELPGQAVEIVLCRAQPVDGEMDWNPKVTRAVSLKIRGKPHQARVVMSVGNTVWVDPMVRMTRVPGLKTYINEYNVHAEILASGFGVNNPQHLDLLKRVFQREQNLITLDQHLTDDRSESPAPSVSEELMTSRMKDVVSTHNALRFIQSSSADQEPTEETRPDVNGLSSPDQTSCETDKDEALSVNRLQAANKPQFIHNPGLLSFQPPSFHPQIKWFQRGEFVNICVKLINPVMQKCEFSSDTVIYSGYVNGRHYHTKLELSGDIIAEKCSWEIRCNEPVMKLMKKEKQDWTTLLKHKSAFVSYEFDHIDEARASPVNGHWFQAELGEDGCFVSSESNSDSD</sequence>
<dbReference type="InterPro" id="IPR035437">
    <property type="entry name" value="SNase_OB-fold_sf"/>
</dbReference>
<feature type="compositionally biased region" description="Polar residues" evidence="8">
    <location>
        <begin position="1388"/>
        <end position="1397"/>
    </location>
</feature>
<evidence type="ECO:0000256" key="3">
    <source>
        <dbReference type="ARBA" id="ARBA00022741"/>
    </source>
</evidence>
<dbReference type="GO" id="GO:0042078">
    <property type="term" value="P:germ-line stem cell division"/>
    <property type="evidence" value="ECO:0007669"/>
    <property type="project" value="TreeGrafter"/>
</dbReference>
<proteinExistence type="predicted"/>
<keyword evidence="6" id="KW-0067">ATP-binding</keyword>
<dbReference type="SUPFAM" id="SSF49764">
    <property type="entry name" value="HSP20-like chaperones"/>
    <property type="match status" value="1"/>
</dbReference>
<keyword evidence="2" id="KW-0677">Repeat</keyword>
<dbReference type="EC" id="3.6.4.13" evidence="1"/>
<dbReference type="InterPro" id="IPR027417">
    <property type="entry name" value="P-loop_NTPase"/>
</dbReference>
<feature type="compositionally biased region" description="Low complexity" evidence="8">
    <location>
        <begin position="576"/>
        <end position="592"/>
    </location>
</feature>
<evidence type="ECO:0000256" key="8">
    <source>
        <dbReference type="SAM" id="MobiDB-lite"/>
    </source>
</evidence>
<protein>
    <recommendedName>
        <fullName evidence="1">RNA helicase</fullName>
        <ecNumber evidence="1">3.6.4.13</ecNumber>
    </recommendedName>
</protein>
<evidence type="ECO:0000313" key="11">
    <source>
        <dbReference type="Proteomes" id="UP001364617"/>
    </source>
</evidence>
<feature type="region of interest" description="Disordered" evidence="8">
    <location>
        <begin position="1369"/>
        <end position="1402"/>
    </location>
</feature>
<feature type="region of interest" description="Disordered" evidence="8">
    <location>
        <begin position="372"/>
        <end position="604"/>
    </location>
</feature>
<evidence type="ECO:0000256" key="7">
    <source>
        <dbReference type="ARBA" id="ARBA00047984"/>
    </source>
</evidence>
<dbReference type="InterPro" id="IPR002999">
    <property type="entry name" value="Tudor"/>
</dbReference>
<reference evidence="10 11" key="1">
    <citation type="submission" date="2024-02" db="EMBL/GenBank/DDBJ databases">
        <title>Chromosome-level genome assembly of the Eurasian Minnow (Phoxinus phoxinus).</title>
        <authorList>
            <person name="Oriowo T.O."/>
            <person name="Martin S."/>
            <person name="Stange M."/>
            <person name="Chrysostomakis Y."/>
            <person name="Brown T."/>
            <person name="Winkler S."/>
            <person name="Kukowka S."/>
            <person name="Myers E.W."/>
            <person name="Bohne A."/>
        </authorList>
    </citation>
    <scope>NUCLEOTIDE SEQUENCE [LARGE SCALE GENOMIC DNA]</scope>
    <source>
        <strain evidence="10">ZFMK-TIS-60720</strain>
        <tissue evidence="10">Whole Organism</tissue>
    </source>
</reference>
<dbReference type="Gene3D" id="2.30.30.140">
    <property type="match status" value="2"/>
</dbReference>
<dbReference type="Gene3D" id="3.40.50.300">
    <property type="entry name" value="P-loop containing nucleotide triphosphate hydrolases"/>
    <property type="match status" value="2"/>
</dbReference>
<dbReference type="FunFam" id="3.40.50.300:FF:001416">
    <property type="entry name" value="Tudor domain containing 12"/>
    <property type="match status" value="1"/>
</dbReference>
<dbReference type="EMBL" id="JAYKXH010000025">
    <property type="protein sequence ID" value="KAK7122111.1"/>
    <property type="molecule type" value="Genomic_DNA"/>
</dbReference>
<feature type="region of interest" description="Disordered" evidence="8">
    <location>
        <begin position="1333"/>
        <end position="1353"/>
    </location>
</feature>
<organism evidence="10 11">
    <name type="scientific">Phoxinus phoxinus</name>
    <name type="common">Eurasian minnow</name>
    <dbReference type="NCBI Taxonomy" id="58324"/>
    <lineage>
        <taxon>Eukaryota</taxon>
        <taxon>Metazoa</taxon>
        <taxon>Chordata</taxon>
        <taxon>Craniata</taxon>
        <taxon>Vertebrata</taxon>
        <taxon>Euteleostomi</taxon>
        <taxon>Actinopterygii</taxon>
        <taxon>Neopterygii</taxon>
        <taxon>Teleostei</taxon>
        <taxon>Ostariophysi</taxon>
        <taxon>Cypriniformes</taxon>
        <taxon>Leuciscidae</taxon>
        <taxon>Phoxininae</taxon>
        <taxon>Phoxinus</taxon>
    </lineage>
</organism>